<sequence length="239" mass="26685">MSDSPRNPNSAAIQSSVTKPELLRALEFHLGSCFSVDPITPPPNPLVLVVSGSSGVGKDAVINKLREVRESLHFVVTATTRAMRPGEIDGVDYLFVSKDEFLSMVEKDELLEHALVYGDYKGIPKKQIQEFMGKGFDIVLRVDIQGAQTLKEILGSSAVFIFLVAESELAMVERLIDRRTESHEELLLRVATAREEIRHVKDFDYVVVNAKGKLDDSVKRVESIIDAEKSKVHQRIVRI</sequence>
<evidence type="ECO:0000313" key="8">
    <source>
        <dbReference type="EMBL" id="VVB15109.1"/>
    </source>
</evidence>
<keyword evidence="9" id="KW-1185">Reference proteome</keyword>
<organism evidence="8 9">
    <name type="scientific">Arabis nemorensis</name>
    <dbReference type="NCBI Taxonomy" id="586526"/>
    <lineage>
        <taxon>Eukaryota</taxon>
        <taxon>Viridiplantae</taxon>
        <taxon>Streptophyta</taxon>
        <taxon>Embryophyta</taxon>
        <taxon>Tracheophyta</taxon>
        <taxon>Spermatophyta</taxon>
        <taxon>Magnoliopsida</taxon>
        <taxon>eudicotyledons</taxon>
        <taxon>Gunneridae</taxon>
        <taxon>Pentapetalae</taxon>
        <taxon>rosids</taxon>
        <taxon>malvids</taxon>
        <taxon>Brassicales</taxon>
        <taxon>Brassicaceae</taxon>
        <taxon>Arabideae</taxon>
        <taxon>Arabis</taxon>
    </lineage>
</organism>
<dbReference type="InterPro" id="IPR020590">
    <property type="entry name" value="Guanylate_kinase_CS"/>
</dbReference>
<evidence type="ECO:0000256" key="3">
    <source>
        <dbReference type="ARBA" id="ARBA00022679"/>
    </source>
</evidence>
<accession>A0A565CN92</accession>
<feature type="domain" description="Guanylate kinase-like" evidence="7">
    <location>
        <begin position="45"/>
        <end position="226"/>
    </location>
</feature>
<dbReference type="OrthoDB" id="6334211at2759"/>
<dbReference type="SUPFAM" id="SSF52540">
    <property type="entry name" value="P-loop containing nucleoside triphosphate hydrolases"/>
    <property type="match status" value="1"/>
</dbReference>
<evidence type="ECO:0000256" key="6">
    <source>
        <dbReference type="ARBA" id="ARBA00022840"/>
    </source>
</evidence>
<dbReference type="SMART" id="SM00072">
    <property type="entry name" value="GuKc"/>
    <property type="match status" value="1"/>
</dbReference>
<evidence type="ECO:0000256" key="4">
    <source>
        <dbReference type="ARBA" id="ARBA00022741"/>
    </source>
</evidence>
<evidence type="ECO:0000256" key="2">
    <source>
        <dbReference type="ARBA" id="ARBA00012961"/>
    </source>
</evidence>
<protein>
    <recommendedName>
        <fullName evidence="2">guanylate kinase</fullName>
        <ecNumber evidence="2">2.7.4.8</ecNumber>
    </recommendedName>
</protein>
<dbReference type="Gene3D" id="3.40.50.300">
    <property type="entry name" value="P-loop containing nucleotide triphosphate hydrolases"/>
    <property type="match status" value="1"/>
</dbReference>
<comment type="caution">
    <text evidence="8">The sequence shown here is derived from an EMBL/GenBank/DDBJ whole genome shotgun (WGS) entry which is preliminary data.</text>
</comment>
<dbReference type="PROSITE" id="PS00856">
    <property type="entry name" value="GUANYLATE_KINASE_1"/>
    <property type="match status" value="1"/>
</dbReference>
<dbReference type="EMBL" id="CABITT030000008">
    <property type="protein sequence ID" value="VVB15109.1"/>
    <property type="molecule type" value="Genomic_DNA"/>
</dbReference>
<keyword evidence="4" id="KW-0547">Nucleotide-binding</keyword>
<evidence type="ECO:0000256" key="5">
    <source>
        <dbReference type="ARBA" id="ARBA00022777"/>
    </source>
</evidence>
<dbReference type="InterPro" id="IPR008145">
    <property type="entry name" value="GK/Ca_channel_bsu"/>
</dbReference>
<evidence type="ECO:0000313" key="9">
    <source>
        <dbReference type="Proteomes" id="UP000489600"/>
    </source>
</evidence>
<reference evidence="8" key="1">
    <citation type="submission" date="2019-07" db="EMBL/GenBank/DDBJ databases">
        <authorList>
            <person name="Dittberner H."/>
        </authorList>
    </citation>
    <scope>NUCLEOTIDE SEQUENCE [LARGE SCALE GENOMIC DNA]</scope>
</reference>
<dbReference type="Gene3D" id="3.30.63.10">
    <property type="entry name" value="Guanylate Kinase phosphate binding domain"/>
    <property type="match status" value="1"/>
</dbReference>
<dbReference type="GO" id="GO:0005829">
    <property type="term" value="C:cytosol"/>
    <property type="evidence" value="ECO:0007669"/>
    <property type="project" value="TreeGrafter"/>
</dbReference>
<gene>
    <name evidence="8" type="ORF">ANE_LOCUS25553</name>
</gene>
<dbReference type="AlphaFoldDB" id="A0A565CN92"/>
<dbReference type="InterPro" id="IPR027417">
    <property type="entry name" value="P-loop_NTPase"/>
</dbReference>
<dbReference type="PANTHER" id="PTHR23117">
    <property type="entry name" value="GUANYLATE KINASE-RELATED"/>
    <property type="match status" value="1"/>
</dbReference>
<keyword evidence="6" id="KW-0067">ATP-binding</keyword>
<dbReference type="Pfam" id="PF00625">
    <property type="entry name" value="Guanylate_kin"/>
    <property type="match status" value="1"/>
</dbReference>
<dbReference type="InterPro" id="IPR017665">
    <property type="entry name" value="Guanylate_kinase"/>
</dbReference>
<dbReference type="GO" id="GO:0005524">
    <property type="term" value="F:ATP binding"/>
    <property type="evidence" value="ECO:0007669"/>
    <property type="project" value="UniProtKB-KW"/>
</dbReference>
<dbReference type="GO" id="GO:0004385">
    <property type="term" value="F:GMP kinase activity"/>
    <property type="evidence" value="ECO:0007669"/>
    <property type="project" value="UniProtKB-EC"/>
</dbReference>
<dbReference type="NCBIfam" id="TIGR03263">
    <property type="entry name" value="guanyl_kin"/>
    <property type="match status" value="1"/>
</dbReference>
<dbReference type="EC" id="2.7.4.8" evidence="2"/>
<evidence type="ECO:0000259" key="7">
    <source>
        <dbReference type="PROSITE" id="PS50052"/>
    </source>
</evidence>
<evidence type="ECO:0000256" key="1">
    <source>
        <dbReference type="ARBA" id="ARBA00005790"/>
    </source>
</evidence>
<proteinExistence type="inferred from homology"/>
<keyword evidence="3" id="KW-0808">Transferase</keyword>
<keyword evidence="5" id="KW-0418">Kinase</keyword>
<dbReference type="CDD" id="cd00071">
    <property type="entry name" value="GMPK"/>
    <property type="match status" value="1"/>
</dbReference>
<dbReference type="PANTHER" id="PTHR23117:SF13">
    <property type="entry name" value="GUANYLATE KINASE"/>
    <property type="match status" value="1"/>
</dbReference>
<name>A0A565CN92_9BRAS</name>
<dbReference type="InterPro" id="IPR008144">
    <property type="entry name" value="Guanylate_kin-like_dom"/>
</dbReference>
<comment type="similarity">
    <text evidence="1">Belongs to the guanylate kinase family.</text>
</comment>
<dbReference type="PROSITE" id="PS50052">
    <property type="entry name" value="GUANYLATE_KINASE_2"/>
    <property type="match status" value="1"/>
</dbReference>
<dbReference type="FunFam" id="3.30.63.10:FF:000002">
    <property type="entry name" value="Guanylate kinase 1"/>
    <property type="match status" value="1"/>
</dbReference>
<dbReference type="Proteomes" id="UP000489600">
    <property type="component" value="Unassembled WGS sequence"/>
</dbReference>